<dbReference type="InterPro" id="IPR039420">
    <property type="entry name" value="WalR-like"/>
</dbReference>
<keyword evidence="3 5" id="KW-0238">DNA-binding</keyword>
<evidence type="ECO:0000256" key="3">
    <source>
        <dbReference type="ARBA" id="ARBA00023125"/>
    </source>
</evidence>
<evidence type="ECO:0000313" key="9">
    <source>
        <dbReference type="Proteomes" id="UP001220022"/>
    </source>
</evidence>
<keyword evidence="1" id="KW-0597">Phosphoprotein</keyword>
<dbReference type="CDD" id="cd00383">
    <property type="entry name" value="trans_reg_C"/>
    <property type="match status" value="1"/>
</dbReference>
<dbReference type="SMART" id="SM00862">
    <property type="entry name" value="Trans_reg_C"/>
    <property type="match status" value="1"/>
</dbReference>
<keyword evidence="9" id="KW-1185">Reference proteome</keyword>
<organism evidence="8 9">
    <name type="scientific">Streptantibioticus ferralitis</name>
    <dbReference type="NCBI Taxonomy" id="236510"/>
    <lineage>
        <taxon>Bacteria</taxon>
        <taxon>Bacillati</taxon>
        <taxon>Actinomycetota</taxon>
        <taxon>Actinomycetes</taxon>
        <taxon>Kitasatosporales</taxon>
        <taxon>Streptomycetaceae</taxon>
        <taxon>Streptantibioticus</taxon>
    </lineage>
</organism>
<dbReference type="InterPro" id="IPR016032">
    <property type="entry name" value="Sig_transdc_resp-reg_C-effctor"/>
</dbReference>
<feature type="domain" description="OmpR/PhoB-type" evidence="7">
    <location>
        <begin position="77"/>
        <end position="174"/>
    </location>
</feature>
<reference evidence="8 9" key="1">
    <citation type="submission" date="2023-03" db="EMBL/GenBank/DDBJ databases">
        <title>Draft genome sequence of type strain Streptomyces ferralitis JCM 14344.</title>
        <authorList>
            <person name="Klaysubun C."/>
            <person name="Duangmal K."/>
        </authorList>
    </citation>
    <scope>NUCLEOTIDE SEQUENCE [LARGE SCALE GENOMIC DNA]</scope>
    <source>
        <strain evidence="8 9">JCM 14344</strain>
    </source>
</reference>
<proteinExistence type="predicted"/>
<dbReference type="Gene3D" id="1.10.10.10">
    <property type="entry name" value="Winged helix-like DNA-binding domain superfamily/Winged helix DNA-binding domain"/>
    <property type="match status" value="1"/>
</dbReference>
<evidence type="ECO:0000259" key="7">
    <source>
        <dbReference type="PROSITE" id="PS51755"/>
    </source>
</evidence>
<dbReference type="InterPro" id="IPR001867">
    <property type="entry name" value="OmpR/PhoB-type_DNA-bd"/>
</dbReference>
<dbReference type="PANTHER" id="PTHR48111:SF4">
    <property type="entry name" value="DNA-BINDING DUAL TRANSCRIPTIONAL REGULATOR OMPR"/>
    <property type="match status" value="1"/>
</dbReference>
<feature type="region of interest" description="Disordered" evidence="6">
    <location>
        <begin position="1"/>
        <end position="37"/>
    </location>
</feature>
<evidence type="ECO:0000256" key="2">
    <source>
        <dbReference type="ARBA" id="ARBA00023015"/>
    </source>
</evidence>
<dbReference type="EMBL" id="JARHTQ010000022">
    <property type="protein sequence ID" value="MDF2259394.1"/>
    <property type="molecule type" value="Genomic_DNA"/>
</dbReference>
<gene>
    <name evidence="8" type="ORF">P2L57_27885</name>
</gene>
<evidence type="ECO:0000256" key="6">
    <source>
        <dbReference type="SAM" id="MobiDB-lite"/>
    </source>
</evidence>
<name>A0ABT5Z6E5_9ACTN</name>
<dbReference type="PANTHER" id="PTHR48111">
    <property type="entry name" value="REGULATOR OF RPOS"/>
    <property type="match status" value="1"/>
</dbReference>
<keyword evidence="2" id="KW-0805">Transcription regulation</keyword>
<accession>A0ABT5Z6E5</accession>
<sequence length="185" mass="20245">MERGGRGSSVPAPVPCRSRLNRPASPKGAQGAQMPVRYPRAHRRRAVLIPPFRAVPAPEAPRPVPKSACLVESSTVPEVSSAPGLSVDSERRVASISGRVLKLTYLEFELLAHLVAHPRRVHSRAQLIAAVWNQPTVGDTRTVDVHIARLRRKLGSDHRQLISTVRQVGYSFTPATVPPTGDERR</sequence>
<dbReference type="Pfam" id="PF00486">
    <property type="entry name" value="Trans_reg_C"/>
    <property type="match status" value="1"/>
</dbReference>
<keyword evidence="4" id="KW-0804">Transcription</keyword>
<dbReference type="InterPro" id="IPR036388">
    <property type="entry name" value="WH-like_DNA-bd_sf"/>
</dbReference>
<dbReference type="PROSITE" id="PS51755">
    <property type="entry name" value="OMPR_PHOB"/>
    <property type="match status" value="1"/>
</dbReference>
<protein>
    <submittedName>
        <fullName evidence="8">Winged helix-turn-helix domain-containing protein</fullName>
    </submittedName>
</protein>
<evidence type="ECO:0000256" key="1">
    <source>
        <dbReference type="ARBA" id="ARBA00022553"/>
    </source>
</evidence>
<comment type="caution">
    <text evidence="8">The sequence shown here is derived from an EMBL/GenBank/DDBJ whole genome shotgun (WGS) entry which is preliminary data.</text>
</comment>
<evidence type="ECO:0000256" key="4">
    <source>
        <dbReference type="ARBA" id="ARBA00023163"/>
    </source>
</evidence>
<dbReference type="RefSeq" id="WP_275819000.1">
    <property type="nucleotide sequence ID" value="NZ_BAAANM010000009.1"/>
</dbReference>
<dbReference type="SUPFAM" id="SSF46894">
    <property type="entry name" value="C-terminal effector domain of the bipartite response regulators"/>
    <property type="match status" value="1"/>
</dbReference>
<dbReference type="Proteomes" id="UP001220022">
    <property type="component" value="Unassembled WGS sequence"/>
</dbReference>
<feature type="DNA-binding region" description="OmpR/PhoB-type" evidence="5">
    <location>
        <begin position="77"/>
        <end position="174"/>
    </location>
</feature>
<evidence type="ECO:0000313" key="8">
    <source>
        <dbReference type="EMBL" id="MDF2259394.1"/>
    </source>
</evidence>
<evidence type="ECO:0000256" key="5">
    <source>
        <dbReference type="PROSITE-ProRule" id="PRU01091"/>
    </source>
</evidence>